<dbReference type="PROSITE" id="PS00747">
    <property type="entry name" value="GLUTR"/>
    <property type="match status" value="1"/>
</dbReference>
<evidence type="ECO:0000259" key="9">
    <source>
        <dbReference type="Pfam" id="PF05201"/>
    </source>
</evidence>
<keyword evidence="5 6" id="KW-0627">Porphyrin biosynthesis</keyword>
<dbReference type="InterPro" id="IPR015895">
    <property type="entry name" value="4pyrrol_synth_GluRdtase_N"/>
</dbReference>
<feature type="active site" description="Nucleophile" evidence="5">
    <location>
        <position position="50"/>
    </location>
</feature>
<dbReference type="Pfam" id="PF01488">
    <property type="entry name" value="Shikimate_DH"/>
    <property type="match status" value="1"/>
</dbReference>
<comment type="function">
    <text evidence="5">Catalyzes the NADPH-dependent reduction of glutamyl-tRNA(Glu) to glutamate 1-semialdehyde (GSA).</text>
</comment>
<evidence type="ECO:0000256" key="2">
    <source>
        <dbReference type="ARBA" id="ARBA00005916"/>
    </source>
</evidence>
<dbReference type="HAMAP" id="MF_00087">
    <property type="entry name" value="Glu_tRNA_reductase"/>
    <property type="match status" value="1"/>
</dbReference>
<evidence type="ECO:0000259" key="8">
    <source>
        <dbReference type="Pfam" id="PF01488"/>
    </source>
</evidence>
<feature type="domain" description="Quinate/shikimate 5-dehydrogenase/glutamyl-tRNA reductase" evidence="8">
    <location>
        <begin position="167"/>
        <end position="293"/>
    </location>
</feature>
<name>A0ABS6F5E2_9CLOT</name>
<feature type="domain" description="Glutamyl-tRNA reductase N-terminal" evidence="9">
    <location>
        <begin position="6"/>
        <end position="150"/>
    </location>
</feature>
<dbReference type="InterPro" id="IPR018214">
    <property type="entry name" value="GluRdtase_CS"/>
</dbReference>
<dbReference type="NCBIfam" id="TIGR01035">
    <property type="entry name" value="hemA"/>
    <property type="match status" value="1"/>
</dbReference>
<dbReference type="Proteomes" id="UP000736583">
    <property type="component" value="Unassembled WGS sequence"/>
</dbReference>
<dbReference type="PANTHER" id="PTHR43013:SF1">
    <property type="entry name" value="GLUTAMYL-TRNA REDUCTASE"/>
    <property type="match status" value="1"/>
</dbReference>
<reference evidence="10 11" key="1">
    <citation type="submission" date="2021-06" db="EMBL/GenBank/DDBJ databases">
        <authorList>
            <person name="Sun Q."/>
            <person name="Li D."/>
        </authorList>
    </citation>
    <scope>NUCLEOTIDE SEQUENCE [LARGE SCALE GENOMIC DNA]</scope>
    <source>
        <strain evidence="10 11">MSJ-4</strain>
    </source>
</reference>
<comment type="caution">
    <text evidence="10">The sequence shown here is derived from an EMBL/GenBank/DDBJ whole genome shotgun (WGS) entry which is preliminary data.</text>
</comment>
<feature type="binding site" evidence="5">
    <location>
        <begin position="184"/>
        <end position="189"/>
    </location>
    <ligand>
        <name>NADP(+)</name>
        <dbReference type="ChEBI" id="CHEBI:58349"/>
    </ligand>
</feature>
<comment type="caution">
    <text evidence="5">Lacks conserved residue(s) required for the propagation of feature annotation.</text>
</comment>
<dbReference type="EMBL" id="JAHLQL010000006">
    <property type="protein sequence ID" value="MBU5593079.1"/>
    <property type="molecule type" value="Genomic_DNA"/>
</dbReference>
<feature type="binding site" evidence="5">
    <location>
        <begin position="109"/>
        <end position="111"/>
    </location>
    <ligand>
        <name>substrate</name>
    </ligand>
</feature>
<dbReference type="InterPro" id="IPR006151">
    <property type="entry name" value="Shikm_DH/Glu-tRNA_Rdtase"/>
</dbReference>
<dbReference type="InterPro" id="IPR015896">
    <property type="entry name" value="4pyrrol_synth_GluRdtase_dimer"/>
</dbReference>
<evidence type="ECO:0000256" key="5">
    <source>
        <dbReference type="HAMAP-Rule" id="MF_00087"/>
    </source>
</evidence>
<comment type="subunit">
    <text evidence="5">Homodimer.</text>
</comment>
<organism evidence="10 11">
    <name type="scientific">Clostridium simiarum</name>
    <dbReference type="NCBI Taxonomy" id="2841506"/>
    <lineage>
        <taxon>Bacteria</taxon>
        <taxon>Bacillati</taxon>
        <taxon>Bacillota</taxon>
        <taxon>Clostridia</taxon>
        <taxon>Eubacteriales</taxon>
        <taxon>Clostridiaceae</taxon>
        <taxon>Clostridium</taxon>
    </lineage>
</organism>
<evidence type="ECO:0000313" key="11">
    <source>
        <dbReference type="Proteomes" id="UP000736583"/>
    </source>
</evidence>
<feature type="binding site" evidence="5">
    <location>
        <position position="104"/>
    </location>
    <ligand>
        <name>substrate</name>
    </ligand>
</feature>
<comment type="catalytic activity">
    <reaction evidence="4 5 6">
        <text>(S)-4-amino-5-oxopentanoate + tRNA(Glu) + NADP(+) = L-glutamyl-tRNA(Glu) + NADPH + H(+)</text>
        <dbReference type="Rhea" id="RHEA:12344"/>
        <dbReference type="Rhea" id="RHEA-COMP:9663"/>
        <dbReference type="Rhea" id="RHEA-COMP:9680"/>
        <dbReference type="ChEBI" id="CHEBI:15378"/>
        <dbReference type="ChEBI" id="CHEBI:57501"/>
        <dbReference type="ChEBI" id="CHEBI:57783"/>
        <dbReference type="ChEBI" id="CHEBI:58349"/>
        <dbReference type="ChEBI" id="CHEBI:78442"/>
        <dbReference type="ChEBI" id="CHEBI:78520"/>
        <dbReference type="EC" id="1.2.1.70"/>
    </reaction>
</comment>
<dbReference type="InterPro" id="IPR000343">
    <property type="entry name" value="4pyrrol_synth_GluRdtase"/>
</dbReference>
<comment type="similarity">
    <text evidence="2 5 6">Belongs to the glutamyl-tRNA reductase family.</text>
</comment>
<evidence type="ECO:0000313" key="10">
    <source>
        <dbReference type="EMBL" id="MBU5593079.1"/>
    </source>
</evidence>
<evidence type="ECO:0000256" key="4">
    <source>
        <dbReference type="ARBA" id="ARBA00047464"/>
    </source>
</evidence>
<evidence type="ECO:0000256" key="1">
    <source>
        <dbReference type="ARBA" id="ARBA00005059"/>
    </source>
</evidence>
<comment type="miscellaneous">
    <text evidence="5">During catalysis, the active site Cys acts as a nucleophile attacking the alpha-carbonyl group of tRNA-bound glutamate with the formation of a thioester intermediate between enzyme and glutamate, and the concomitant release of tRNA(Glu). The thioester intermediate is finally reduced by direct hydride transfer from NADPH, to form the product GSA.</text>
</comment>
<proteinExistence type="inferred from homology"/>
<accession>A0ABS6F5E2</accession>
<evidence type="ECO:0000256" key="3">
    <source>
        <dbReference type="ARBA" id="ARBA00012970"/>
    </source>
</evidence>
<keyword evidence="11" id="KW-1185">Reference proteome</keyword>
<comment type="domain">
    <text evidence="5">Possesses an unusual extended V-shaped dimeric structure with each monomer consisting of three distinct domains arranged along a curved 'spinal' alpha-helix. The N-terminal catalytic domain specifically recognizes the glutamate moiety of the substrate. The second domain is the NADPH-binding domain, and the third C-terminal domain is responsible for dimerization.</text>
</comment>
<keyword evidence="5 6" id="KW-0521">NADP</keyword>
<dbReference type="Pfam" id="PF05201">
    <property type="entry name" value="GlutR_N"/>
    <property type="match status" value="1"/>
</dbReference>
<comment type="pathway">
    <text evidence="1 5 6">Porphyrin-containing compound metabolism; protoporphyrin-IX biosynthesis; 5-aminolevulinate from L-glutamyl-tRNA(Glu): step 1/2.</text>
</comment>
<dbReference type="PANTHER" id="PTHR43013">
    <property type="entry name" value="GLUTAMYL-TRNA REDUCTASE"/>
    <property type="match status" value="1"/>
</dbReference>
<feature type="binding site" evidence="5">
    <location>
        <begin position="49"/>
        <end position="52"/>
    </location>
    <ligand>
        <name>substrate</name>
    </ligand>
</feature>
<feature type="binding site" evidence="5">
    <location>
        <position position="115"/>
    </location>
    <ligand>
        <name>substrate</name>
    </ligand>
</feature>
<sequence length="405" mass="46354">MDISMVGIDYSKATIEYREKFALTTCHGAELAKKIIEDYNAKGCIILSTCNRTELWFSGLKGSPMEVFLKEKGMEPGEYNKFFTERFGEEATDYLLELSCGMHSQIFGEDQILTQVKTALENGRENRHVDSVLETLFRMSITAAKKVKTEVKLTAKNMSVPEGAVTLLEKSMGSLEGKKCMVVGNGEMGRLMAEILVNRGCEVSMTLRQYKRQDAIIPKGCEVILYEKRYDNVADKDLIFSATLSPHFTIRKEELEGKLLHKEYIFVDLAVPRDIDPTISELENVVVYDMDQLGVDGNFNTEKINMAKVILNKYKEEFVDWYYFREWIPRVQDISEITGELTDAKLTKAYRSIDITKEEQMKLQKNIQTATKKAVSKLILDLREHLEKEKWCECITALEAAARRM</sequence>
<dbReference type="PIRSF" id="PIRSF000445">
    <property type="entry name" value="4pyrrol_synth_GluRdtase"/>
    <property type="match status" value="1"/>
</dbReference>
<dbReference type="GO" id="GO:0008883">
    <property type="term" value="F:glutamyl-tRNA reductase activity"/>
    <property type="evidence" value="ECO:0007669"/>
    <property type="project" value="UniProtKB-EC"/>
</dbReference>
<dbReference type="EC" id="1.2.1.70" evidence="3 5"/>
<gene>
    <name evidence="5 10" type="primary">hemA</name>
    <name evidence="10" type="ORF">KQI89_15115</name>
</gene>
<dbReference type="Pfam" id="PF00745">
    <property type="entry name" value="GlutR_dimer"/>
    <property type="match status" value="1"/>
</dbReference>
<dbReference type="RefSeq" id="WP_216457762.1">
    <property type="nucleotide sequence ID" value="NZ_JAHLQL010000006.1"/>
</dbReference>
<keyword evidence="5 6" id="KW-0560">Oxidoreductase</keyword>
<feature type="domain" description="Tetrapyrrole biosynthesis glutamyl-tRNA reductase dimerisation" evidence="7">
    <location>
        <begin position="307"/>
        <end position="399"/>
    </location>
</feature>
<protein>
    <recommendedName>
        <fullName evidence="3 5">Glutamyl-tRNA reductase</fullName>
        <shortName evidence="5">GluTR</shortName>
        <ecNumber evidence="3 5">1.2.1.70</ecNumber>
    </recommendedName>
</protein>
<evidence type="ECO:0000259" key="7">
    <source>
        <dbReference type="Pfam" id="PF00745"/>
    </source>
</evidence>
<evidence type="ECO:0000256" key="6">
    <source>
        <dbReference type="RuleBase" id="RU000584"/>
    </source>
</evidence>